<name>A0A161M7S9_9ACTN</name>
<reference evidence="3" key="2">
    <citation type="submission" date="2016-04" db="EMBL/GenBank/DDBJ databases">
        <title>Planomonospora sphaerica JCM9374 whole genome shotgun sequence.</title>
        <authorList>
            <person name="Suzuki T."/>
            <person name="Dohra H."/>
            <person name="Kodani S."/>
        </authorList>
    </citation>
    <scope>NUCLEOTIDE SEQUENCE [LARGE SCALE GENOMIC DNA]</scope>
    <source>
        <strain evidence="3">JCM 9374</strain>
    </source>
</reference>
<dbReference type="Proteomes" id="UP000077701">
    <property type="component" value="Unassembled WGS sequence"/>
</dbReference>
<evidence type="ECO:0000259" key="1">
    <source>
        <dbReference type="PROSITE" id="PS50943"/>
    </source>
</evidence>
<protein>
    <submittedName>
        <fullName evidence="2">XRE family transcriptional regulator</fullName>
    </submittedName>
</protein>
<dbReference type="RefSeq" id="WP_068894351.1">
    <property type="nucleotide sequence ID" value="NZ_BDCX01000001.1"/>
</dbReference>
<dbReference type="Gene3D" id="1.10.260.40">
    <property type="entry name" value="lambda repressor-like DNA-binding domains"/>
    <property type="match status" value="1"/>
</dbReference>
<evidence type="ECO:0000313" key="3">
    <source>
        <dbReference type="Proteomes" id="UP000077701"/>
    </source>
</evidence>
<dbReference type="SUPFAM" id="SSF47413">
    <property type="entry name" value="lambda repressor-like DNA-binding domains"/>
    <property type="match status" value="1"/>
</dbReference>
<dbReference type="SMART" id="SM00530">
    <property type="entry name" value="HTH_XRE"/>
    <property type="match status" value="1"/>
</dbReference>
<dbReference type="PROSITE" id="PS50943">
    <property type="entry name" value="HTH_CROC1"/>
    <property type="match status" value="1"/>
</dbReference>
<dbReference type="EMBL" id="BDCX01000001">
    <property type="protein sequence ID" value="GAT65063.1"/>
    <property type="molecule type" value="Genomic_DNA"/>
</dbReference>
<proteinExistence type="predicted"/>
<dbReference type="AlphaFoldDB" id="A0A161M7S9"/>
<dbReference type="OrthoDB" id="3422637at2"/>
<dbReference type="GO" id="GO:0003677">
    <property type="term" value="F:DNA binding"/>
    <property type="evidence" value="ECO:0007669"/>
    <property type="project" value="InterPro"/>
</dbReference>
<dbReference type="InterPro" id="IPR010982">
    <property type="entry name" value="Lambda_DNA-bd_dom_sf"/>
</dbReference>
<reference evidence="2 3" key="1">
    <citation type="journal article" date="2016" name="Genome Announc.">
        <title>Draft Genome Sequence of Planomonospora sphaerica JCM9374, a Rare Actinomycete.</title>
        <authorList>
            <person name="Dohra H."/>
            <person name="Suzuki T."/>
            <person name="Inoue Y."/>
            <person name="Kodani S."/>
        </authorList>
    </citation>
    <scope>NUCLEOTIDE SEQUENCE [LARGE SCALE GENOMIC DNA]</scope>
    <source>
        <strain evidence="2 3">JCM 9374</strain>
    </source>
</reference>
<keyword evidence="3" id="KW-1185">Reference proteome</keyword>
<organism evidence="2 3">
    <name type="scientific">Planomonospora sphaerica</name>
    <dbReference type="NCBI Taxonomy" id="161355"/>
    <lineage>
        <taxon>Bacteria</taxon>
        <taxon>Bacillati</taxon>
        <taxon>Actinomycetota</taxon>
        <taxon>Actinomycetes</taxon>
        <taxon>Streptosporangiales</taxon>
        <taxon>Streptosporangiaceae</taxon>
        <taxon>Planomonospora</taxon>
    </lineage>
</organism>
<gene>
    <name evidence="2" type="ORF">PS9374_00695</name>
</gene>
<dbReference type="STRING" id="161355.PS9374_00695"/>
<dbReference type="InterPro" id="IPR043917">
    <property type="entry name" value="DUF5753"/>
</dbReference>
<dbReference type="Pfam" id="PF13560">
    <property type="entry name" value="HTH_31"/>
    <property type="match status" value="1"/>
</dbReference>
<dbReference type="CDD" id="cd00093">
    <property type="entry name" value="HTH_XRE"/>
    <property type="match status" value="1"/>
</dbReference>
<comment type="caution">
    <text evidence="2">The sequence shown here is derived from an EMBL/GenBank/DDBJ whole genome shotgun (WGS) entry which is preliminary data.</text>
</comment>
<accession>A0A161M7S9</accession>
<evidence type="ECO:0000313" key="2">
    <source>
        <dbReference type="EMBL" id="GAT65063.1"/>
    </source>
</evidence>
<sequence length="277" mass="30852">MPRPRPLDPSTSPIALFGYELRRHRQEAGLSQAKLASRAGYALGTISMAETGRRPPTEDFARRCDEVLGADGALIRIKEMIDNLASRLPAWFRPWVEIEQAAESLRTWEPLIVPGLLQTADYARVLFAGEPRSSAESVEKDVAARLERQRILEREDPPMLWAVVDEGVLHRRIGDEAVMAAQLDHLLETARLPHVTVQVLPFDAGSTVGLMGAFVVAQVRGLANTVYLETAGQGQVTDRPDDVADIVVKYEAIRTEALPQRASLKLIQEMRDRWTRS</sequence>
<dbReference type="Pfam" id="PF19054">
    <property type="entry name" value="DUF5753"/>
    <property type="match status" value="1"/>
</dbReference>
<dbReference type="InterPro" id="IPR001387">
    <property type="entry name" value="Cro/C1-type_HTH"/>
</dbReference>
<feature type="domain" description="HTH cro/C1-type" evidence="1">
    <location>
        <begin position="21"/>
        <end position="75"/>
    </location>
</feature>